<name>A0A0A9CJU0_ARUDO</name>
<dbReference type="EMBL" id="GBRH01223177">
    <property type="protein sequence ID" value="JAD74718.1"/>
    <property type="molecule type" value="Transcribed_RNA"/>
</dbReference>
<sequence>MRVKELCGRDRDSELQKARDSLAWLQRLQLLLRRGVHLPFCLDDQ</sequence>
<accession>A0A0A9CJU0</accession>
<proteinExistence type="predicted"/>
<dbReference type="AlphaFoldDB" id="A0A0A9CJU0"/>
<reference evidence="1" key="1">
    <citation type="submission" date="2014-09" db="EMBL/GenBank/DDBJ databases">
        <authorList>
            <person name="Magalhaes I.L.F."/>
            <person name="Oliveira U."/>
            <person name="Santos F.R."/>
            <person name="Vidigal T.H.D.A."/>
            <person name="Brescovit A.D."/>
            <person name="Santos A.J."/>
        </authorList>
    </citation>
    <scope>NUCLEOTIDE SEQUENCE</scope>
    <source>
        <tissue evidence="1">Shoot tissue taken approximately 20 cm above the soil surface</tissue>
    </source>
</reference>
<evidence type="ECO:0000313" key="1">
    <source>
        <dbReference type="EMBL" id="JAD74718.1"/>
    </source>
</evidence>
<protein>
    <submittedName>
        <fullName evidence="1">Uncharacterized protein</fullName>
    </submittedName>
</protein>
<reference evidence="1" key="2">
    <citation type="journal article" date="2015" name="Data Brief">
        <title>Shoot transcriptome of the giant reed, Arundo donax.</title>
        <authorList>
            <person name="Barrero R.A."/>
            <person name="Guerrero F.D."/>
            <person name="Moolhuijzen P."/>
            <person name="Goolsby J.A."/>
            <person name="Tidwell J."/>
            <person name="Bellgard S.E."/>
            <person name="Bellgard M.I."/>
        </authorList>
    </citation>
    <scope>NUCLEOTIDE SEQUENCE</scope>
    <source>
        <tissue evidence="1">Shoot tissue taken approximately 20 cm above the soil surface</tissue>
    </source>
</reference>
<organism evidence="1">
    <name type="scientific">Arundo donax</name>
    <name type="common">Giant reed</name>
    <name type="synonym">Donax arundinaceus</name>
    <dbReference type="NCBI Taxonomy" id="35708"/>
    <lineage>
        <taxon>Eukaryota</taxon>
        <taxon>Viridiplantae</taxon>
        <taxon>Streptophyta</taxon>
        <taxon>Embryophyta</taxon>
        <taxon>Tracheophyta</taxon>
        <taxon>Spermatophyta</taxon>
        <taxon>Magnoliopsida</taxon>
        <taxon>Liliopsida</taxon>
        <taxon>Poales</taxon>
        <taxon>Poaceae</taxon>
        <taxon>PACMAD clade</taxon>
        <taxon>Arundinoideae</taxon>
        <taxon>Arundineae</taxon>
        <taxon>Arundo</taxon>
    </lineage>
</organism>